<gene>
    <name evidence="3" type="ORF">OSV15_12300</name>
</gene>
<protein>
    <recommendedName>
        <fullName evidence="5">Secreted protein</fullName>
    </recommendedName>
</protein>
<dbReference type="RefSeq" id="WP_267930482.1">
    <property type="nucleotide sequence ID" value="NZ_CP113257.1"/>
</dbReference>
<dbReference type="EMBL" id="CP113257">
    <property type="protein sequence ID" value="WAE50488.1"/>
    <property type="molecule type" value="Genomic_DNA"/>
</dbReference>
<dbReference type="AlphaFoldDB" id="A0AA47HW68"/>
<evidence type="ECO:0000256" key="2">
    <source>
        <dbReference type="SAM" id="SignalP"/>
    </source>
</evidence>
<name>A0AA47HW68_9GAMM</name>
<evidence type="ECO:0000313" key="3">
    <source>
        <dbReference type="EMBL" id="WAE50488.1"/>
    </source>
</evidence>
<evidence type="ECO:0008006" key="5">
    <source>
        <dbReference type="Google" id="ProtNLM"/>
    </source>
</evidence>
<evidence type="ECO:0000313" key="4">
    <source>
        <dbReference type="Proteomes" id="UP001164632"/>
    </source>
</evidence>
<feature type="region of interest" description="Disordered" evidence="1">
    <location>
        <begin position="20"/>
        <end position="97"/>
    </location>
</feature>
<feature type="compositionally biased region" description="Basic and acidic residues" evidence="1">
    <location>
        <begin position="45"/>
        <end position="63"/>
    </location>
</feature>
<proteinExistence type="predicted"/>
<reference evidence="3" key="1">
    <citation type="submission" date="2022-11" db="EMBL/GenBank/DDBJ databases">
        <title>Genomic of Pseudomonas TF18.</title>
        <authorList>
            <person name="Liu T."/>
        </authorList>
    </citation>
    <scope>NUCLEOTIDE SEQUENCE</scope>
    <source>
        <strain evidence="3">TF18</strain>
    </source>
</reference>
<feature type="signal peptide" evidence="2">
    <location>
        <begin position="1"/>
        <end position="20"/>
    </location>
</feature>
<evidence type="ECO:0000256" key="1">
    <source>
        <dbReference type="SAM" id="MobiDB-lite"/>
    </source>
</evidence>
<keyword evidence="2" id="KW-0732">Signal</keyword>
<organism evidence="3 4">
    <name type="scientific">Stutzerimonas frequens</name>
    <dbReference type="NCBI Taxonomy" id="2968969"/>
    <lineage>
        <taxon>Bacteria</taxon>
        <taxon>Pseudomonadati</taxon>
        <taxon>Pseudomonadota</taxon>
        <taxon>Gammaproteobacteria</taxon>
        <taxon>Pseudomonadales</taxon>
        <taxon>Pseudomonadaceae</taxon>
        <taxon>Stutzerimonas</taxon>
    </lineage>
</organism>
<feature type="compositionally biased region" description="Polar residues" evidence="1">
    <location>
        <begin position="87"/>
        <end position="97"/>
    </location>
</feature>
<feature type="chain" id="PRO_5041307954" description="Secreted protein" evidence="2">
    <location>
        <begin position="21"/>
        <end position="97"/>
    </location>
</feature>
<dbReference type="Proteomes" id="UP001164632">
    <property type="component" value="Chromosome"/>
</dbReference>
<accession>A0AA47HW68</accession>
<sequence length="97" mass="10159">MNKLLLATLLSALVVTPAVAQFPAGTPRDDTGSRPSPMGNPTPQEKVETRKDQQGRTVTEDGRLVVPQPGEENSSDPARHSAPGGPNDTSTDAGKLE</sequence>